<keyword evidence="5 7" id="KW-0687">Ribonucleoprotein</keyword>
<dbReference type="InterPro" id="IPR020070">
    <property type="entry name" value="Ribosomal_bL9_N"/>
</dbReference>
<feature type="domain" description="Ribosomal protein L9" evidence="9">
    <location>
        <begin position="13"/>
        <end position="40"/>
    </location>
</feature>
<keyword evidence="4 7" id="KW-0689">Ribosomal protein</keyword>
<dbReference type="Gene3D" id="3.40.5.10">
    <property type="entry name" value="Ribosomal protein L9, N-terminal domain"/>
    <property type="match status" value="1"/>
</dbReference>
<dbReference type="InterPro" id="IPR036791">
    <property type="entry name" value="Ribosomal_bL9_C_sf"/>
</dbReference>
<accession>C7MPK2</accession>
<dbReference type="SUPFAM" id="SSF55653">
    <property type="entry name" value="Ribosomal protein L9 C-domain"/>
    <property type="match status" value="1"/>
</dbReference>
<keyword evidence="2 7" id="KW-0699">rRNA-binding</keyword>
<feature type="compositionally biased region" description="Acidic residues" evidence="8">
    <location>
        <begin position="169"/>
        <end position="191"/>
    </location>
</feature>
<dbReference type="EMBL" id="CP001682">
    <property type="protein sequence ID" value="ACU94842.1"/>
    <property type="molecule type" value="Genomic_DNA"/>
</dbReference>
<dbReference type="PANTHER" id="PTHR21368">
    <property type="entry name" value="50S RIBOSOMAL PROTEIN L9"/>
    <property type="match status" value="1"/>
</dbReference>
<dbReference type="OrthoDB" id="9788336at2"/>
<organism evidence="10 11">
    <name type="scientific">Cryptobacterium curtum (strain ATCC 700683 / DSM 15641 / CCUG 43107 / 12-3)</name>
    <dbReference type="NCBI Taxonomy" id="469378"/>
    <lineage>
        <taxon>Bacteria</taxon>
        <taxon>Bacillati</taxon>
        <taxon>Actinomycetota</taxon>
        <taxon>Coriobacteriia</taxon>
        <taxon>Eggerthellales</taxon>
        <taxon>Eggerthellaceae</taxon>
        <taxon>Cryptobacterium</taxon>
    </lineage>
</organism>
<evidence type="ECO:0000256" key="4">
    <source>
        <dbReference type="ARBA" id="ARBA00022980"/>
    </source>
</evidence>
<evidence type="ECO:0000256" key="5">
    <source>
        <dbReference type="ARBA" id="ARBA00023274"/>
    </source>
</evidence>
<dbReference type="GO" id="GO:0005840">
    <property type="term" value="C:ribosome"/>
    <property type="evidence" value="ECO:0007669"/>
    <property type="project" value="UniProtKB-KW"/>
</dbReference>
<dbReference type="InterPro" id="IPR009027">
    <property type="entry name" value="Ribosomal_bL9/RNase_H1_N"/>
</dbReference>
<evidence type="ECO:0000313" key="10">
    <source>
        <dbReference type="EMBL" id="ACU94842.1"/>
    </source>
</evidence>
<keyword evidence="3 7" id="KW-0694">RNA-binding</keyword>
<dbReference type="GO" id="GO:0003735">
    <property type="term" value="F:structural constituent of ribosome"/>
    <property type="evidence" value="ECO:0007669"/>
    <property type="project" value="InterPro"/>
</dbReference>
<dbReference type="Pfam" id="PF01281">
    <property type="entry name" value="Ribosomal_L9_N"/>
    <property type="match status" value="1"/>
</dbReference>
<comment type="similarity">
    <text evidence="1 7">Belongs to the bacterial ribosomal protein bL9 family.</text>
</comment>
<comment type="function">
    <text evidence="7">Binds to the 23S rRNA.</text>
</comment>
<sequence length="191" mass="20365">MKIILLQEVKGKGVEGDVIDVADGFANNYLLPQKMAVKATAGNLKQLEQRRHIIEKREADRTAAAAEMKSKLDGLRLTIDARVGEGGQLFGSVTSQMIVDALREQAGIEVDRRLVEVHKAIKTVGEHHAVVSLHGDAKADLVLLVGDAEAVVEETAEEAAAEPQGATEVAEESTEAEVSGEDSADDNESAE</sequence>
<evidence type="ECO:0000259" key="9">
    <source>
        <dbReference type="PROSITE" id="PS00651"/>
    </source>
</evidence>
<evidence type="ECO:0000256" key="7">
    <source>
        <dbReference type="HAMAP-Rule" id="MF_00503"/>
    </source>
</evidence>
<dbReference type="HOGENOM" id="CLU_078938_1_2_11"/>
<dbReference type="STRING" id="469378.Ccur_11530"/>
<dbReference type="RefSeq" id="WP_015778705.1">
    <property type="nucleotide sequence ID" value="NC_013170.1"/>
</dbReference>
<proteinExistence type="inferred from homology"/>
<gene>
    <name evidence="7" type="primary">rplI</name>
    <name evidence="10" type="ordered locus">Ccur_11530</name>
</gene>
<dbReference type="InterPro" id="IPR036935">
    <property type="entry name" value="Ribosomal_bL9_N_sf"/>
</dbReference>
<dbReference type="GO" id="GO:1990904">
    <property type="term" value="C:ribonucleoprotein complex"/>
    <property type="evidence" value="ECO:0007669"/>
    <property type="project" value="UniProtKB-KW"/>
</dbReference>
<evidence type="ECO:0000256" key="3">
    <source>
        <dbReference type="ARBA" id="ARBA00022884"/>
    </source>
</evidence>
<dbReference type="InterPro" id="IPR020069">
    <property type="entry name" value="Ribosomal_bL9_C"/>
</dbReference>
<dbReference type="Gene3D" id="3.10.430.100">
    <property type="entry name" value="Ribosomal protein L9, C-terminal domain"/>
    <property type="match status" value="1"/>
</dbReference>
<dbReference type="GO" id="GO:0006412">
    <property type="term" value="P:translation"/>
    <property type="evidence" value="ECO:0007669"/>
    <property type="project" value="UniProtKB-UniRule"/>
</dbReference>
<reference evidence="10 11" key="1">
    <citation type="journal article" date="2009" name="Stand. Genomic Sci.">
        <title>Complete genome sequence of Cryptobacterium curtum type strain (12-3).</title>
        <authorList>
            <person name="Mavrommatis K."/>
            <person name="Pukall R."/>
            <person name="Rohde C."/>
            <person name="Chen F."/>
            <person name="Sims D."/>
            <person name="Brettin T."/>
            <person name="Kuske C."/>
            <person name="Detter J.C."/>
            <person name="Han C."/>
            <person name="Lapidus A."/>
            <person name="Copeland A."/>
            <person name="Glavina Del Rio T."/>
            <person name="Nolan M."/>
            <person name="Lucas S."/>
            <person name="Tice H."/>
            <person name="Cheng J.F."/>
            <person name="Bruce D."/>
            <person name="Goodwin L."/>
            <person name="Pitluck S."/>
            <person name="Ovchinnikova G."/>
            <person name="Pati A."/>
            <person name="Ivanova N."/>
            <person name="Chen A."/>
            <person name="Palaniappan K."/>
            <person name="Chain P."/>
            <person name="D'haeseleer P."/>
            <person name="Goker M."/>
            <person name="Bristow J."/>
            <person name="Eisen J.A."/>
            <person name="Markowitz V."/>
            <person name="Hugenholtz P."/>
            <person name="Rohde M."/>
            <person name="Klenk H.P."/>
            <person name="Kyrpides N.C."/>
        </authorList>
    </citation>
    <scope>NUCLEOTIDE SEQUENCE [LARGE SCALE GENOMIC DNA]</scope>
    <source>
        <strain evidence="11">ATCC 700683 / DSM 15641 / 12-3</strain>
    </source>
</reference>
<dbReference type="AlphaFoldDB" id="C7MPK2"/>
<evidence type="ECO:0000256" key="2">
    <source>
        <dbReference type="ARBA" id="ARBA00022730"/>
    </source>
</evidence>
<dbReference type="eggNOG" id="COG0359">
    <property type="taxonomic scope" value="Bacteria"/>
</dbReference>
<protein>
    <recommendedName>
        <fullName evidence="6 7">Large ribosomal subunit protein bL9</fullName>
    </recommendedName>
</protein>
<evidence type="ECO:0000256" key="6">
    <source>
        <dbReference type="ARBA" id="ARBA00035292"/>
    </source>
</evidence>
<dbReference type="KEGG" id="ccu:Ccur_11530"/>
<dbReference type="InterPro" id="IPR000244">
    <property type="entry name" value="Ribosomal_bL9"/>
</dbReference>
<dbReference type="GO" id="GO:0019843">
    <property type="term" value="F:rRNA binding"/>
    <property type="evidence" value="ECO:0007669"/>
    <property type="project" value="UniProtKB-UniRule"/>
</dbReference>
<dbReference type="NCBIfam" id="TIGR00158">
    <property type="entry name" value="L9"/>
    <property type="match status" value="1"/>
</dbReference>
<evidence type="ECO:0000313" key="11">
    <source>
        <dbReference type="Proteomes" id="UP000000954"/>
    </source>
</evidence>
<dbReference type="Pfam" id="PF03948">
    <property type="entry name" value="Ribosomal_L9_C"/>
    <property type="match status" value="1"/>
</dbReference>
<dbReference type="HAMAP" id="MF_00503">
    <property type="entry name" value="Ribosomal_bL9"/>
    <property type="match status" value="1"/>
</dbReference>
<dbReference type="PROSITE" id="PS00651">
    <property type="entry name" value="RIBOSOMAL_L9"/>
    <property type="match status" value="1"/>
</dbReference>
<feature type="region of interest" description="Disordered" evidence="8">
    <location>
        <begin position="154"/>
        <end position="191"/>
    </location>
</feature>
<keyword evidence="11" id="KW-1185">Reference proteome</keyword>
<dbReference type="InterPro" id="IPR020594">
    <property type="entry name" value="Ribosomal_bL9_bac/chp"/>
</dbReference>
<dbReference type="Proteomes" id="UP000000954">
    <property type="component" value="Chromosome"/>
</dbReference>
<dbReference type="SUPFAM" id="SSF55658">
    <property type="entry name" value="L9 N-domain-like"/>
    <property type="match status" value="1"/>
</dbReference>
<name>C7MPK2_CRYCD</name>
<evidence type="ECO:0000256" key="8">
    <source>
        <dbReference type="SAM" id="MobiDB-lite"/>
    </source>
</evidence>
<evidence type="ECO:0000256" key="1">
    <source>
        <dbReference type="ARBA" id="ARBA00010605"/>
    </source>
</evidence>